<dbReference type="RefSeq" id="WP_052743964.1">
    <property type="nucleotide sequence ID" value="NZ_LN829118.1"/>
</dbReference>
<dbReference type="Gene3D" id="3.90.550.10">
    <property type="entry name" value="Spore Coat Polysaccharide Biosynthesis Protein SpsA, Chain A"/>
    <property type="match status" value="1"/>
</dbReference>
<accession>A0A0D6JJ47</accession>
<dbReference type="OrthoDB" id="8097803at2"/>
<keyword evidence="3" id="KW-1185">Reference proteome</keyword>
<dbReference type="Proteomes" id="UP000033187">
    <property type="component" value="Chromosome 1"/>
</dbReference>
<evidence type="ECO:0000313" key="2">
    <source>
        <dbReference type="EMBL" id="CPR21714.1"/>
    </source>
</evidence>
<dbReference type="KEGG" id="fil:BN1229_v1_2742"/>
<dbReference type="InterPro" id="IPR001173">
    <property type="entry name" value="Glyco_trans_2-like"/>
</dbReference>
<proteinExistence type="predicted"/>
<name>A0A0D6JJ47_9HYPH</name>
<dbReference type="AlphaFoldDB" id="A0A0D6JJ47"/>
<dbReference type="PANTHER" id="PTHR22916:SF3">
    <property type="entry name" value="UDP-GLCNAC:BETAGAL BETA-1,3-N-ACETYLGLUCOSAMINYLTRANSFERASE-LIKE PROTEIN 1"/>
    <property type="match status" value="1"/>
</dbReference>
<gene>
    <name evidence="2" type="ORF">YBN1229_v1_3170</name>
</gene>
<dbReference type="CDD" id="cd00761">
    <property type="entry name" value="Glyco_tranf_GTA_type"/>
    <property type="match status" value="1"/>
</dbReference>
<dbReference type="PANTHER" id="PTHR22916">
    <property type="entry name" value="GLYCOSYLTRANSFERASE"/>
    <property type="match status" value="1"/>
</dbReference>
<dbReference type="Pfam" id="PF00535">
    <property type="entry name" value="Glycos_transf_2"/>
    <property type="match status" value="1"/>
</dbReference>
<protein>
    <submittedName>
        <fullName evidence="2">Glycosyl transferase, family 2</fullName>
    </submittedName>
</protein>
<reference evidence="3" key="1">
    <citation type="submission" date="2015-02" db="EMBL/GenBank/DDBJ databases">
        <authorList>
            <person name="Chooi Y.-H."/>
        </authorList>
    </citation>
    <scope>NUCLEOTIDE SEQUENCE [LARGE SCALE GENOMIC DNA]</scope>
    <source>
        <strain evidence="3">strain Y</strain>
    </source>
</reference>
<feature type="domain" description="Glycosyltransferase 2-like" evidence="1">
    <location>
        <begin position="10"/>
        <end position="117"/>
    </location>
</feature>
<dbReference type="InterPro" id="IPR029044">
    <property type="entry name" value="Nucleotide-diphossugar_trans"/>
</dbReference>
<evidence type="ECO:0000313" key="3">
    <source>
        <dbReference type="Proteomes" id="UP000033187"/>
    </source>
</evidence>
<evidence type="ECO:0000259" key="1">
    <source>
        <dbReference type="Pfam" id="PF00535"/>
    </source>
</evidence>
<dbReference type="GO" id="GO:0016758">
    <property type="term" value="F:hexosyltransferase activity"/>
    <property type="evidence" value="ECO:0007669"/>
    <property type="project" value="UniProtKB-ARBA"/>
</dbReference>
<sequence length="305" mass="33822">MVCIAAPLITIGITCHNAADTIERAVKSALAQDWPNVEVVVVDDCSNDGSWSALAEMARTEPRLKVLRHSTNRGYPGALNTIIEAARGEFVAIFDDDDDNVCDRLKAQYERLTGYERDTGAKLVFCYSNRNVVKSGQAEPDHIALAIGRCSPEPYGAAVADYLFSISAEPGFVWGMFGSCTLMARRESFLTVGPFDEAFRRCAEWDMAVRAAFMGGHFIAVDRPLITQYKTKSADKSGSVPLKYSLLLREKHREYLNERGLYFASRALACSNFHGNKKRMLKSRAYRLLAFLVGPSLLAARLMGR</sequence>
<keyword evidence="2" id="KW-0808">Transferase</keyword>
<dbReference type="EMBL" id="LN829119">
    <property type="protein sequence ID" value="CPR21714.1"/>
    <property type="molecule type" value="Genomic_DNA"/>
</dbReference>
<dbReference type="SUPFAM" id="SSF53448">
    <property type="entry name" value="Nucleotide-diphospho-sugar transferases"/>
    <property type="match status" value="1"/>
</dbReference>
<organism evidence="2 3">
    <name type="scientific">Candidatus Filomicrobium marinum</name>
    <dbReference type="NCBI Taxonomy" id="1608628"/>
    <lineage>
        <taxon>Bacteria</taxon>
        <taxon>Pseudomonadati</taxon>
        <taxon>Pseudomonadota</taxon>
        <taxon>Alphaproteobacteria</taxon>
        <taxon>Hyphomicrobiales</taxon>
        <taxon>Hyphomicrobiaceae</taxon>
        <taxon>Filomicrobium</taxon>
    </lineage>
</organism>
<dbReference type="KEGG" id="fiy:BN1229_v1_3170"/>